<protein>
    <submittedName>
        <fullName evidence="2">Uncharacterized protein</fullName>
    </submittedName>
</protein>
<keyword evidence="2" id="KW-0614">Plasmid</keyword>
<dbReference type="AlphaFoldDB" id="V5YNP3"/>
<evidence type="ECO:0000256" key="1">
    <source>
        <dbReference type="SAM" id="MobiDB-lite"/>
    </source>
</evidence>
<dbReference type="RefSeq" id="WP_023842550.1">
    <property type="nucleotide sequence ID" value="NC_022995.1"/>
</dbReference>
<geneLocation type="plasmid" evidence="2">
    <name>pM7012</name>
</geneLocation>
<dbReference type="EMBL" id="AB853026">
    <property type="protein sequence ID" value="BAO19007.1"/>
    <property type="molecule type" value="Genomic_DNA"/>
</dbReference>
<sequence length="240" mass="25925">MANIIGIRSGLVPSVDAPRPAQRGGARRSRGATAAPTADMVTELKATGPRVCNACDGDMGSGGFKETKVRGRKAYVSVAEDDIPYCAHCRDFFGIGRLHPGRTNVPPAVARDEMRETQEAGYVMLLRSRRFGCQGFNVCVEAGDVFKVARAGSPAYSGNRPLPSAERTKSMFSISLSILGEGLILFPHEFSPISFVRVMELRATGELNEVYLSNEDQEGHFAPSPKVRKLIMATFGNLVS</sequence>
<name>V5YNP3_9BURK</name>
<reference evidence="2" key="1">
    <citation type="journal article" date="2014" name="Microbiology">
        <title>A 2,4-dichlorophenoxyacetic acid degradation plasmid pM7012 discloses distribution of an unclassified megaplasmid group across bacterial species.</title>
        <authorList>
            <person name="Sakai Y."/>
            <person name="Ogawa N."/>
            <person name="Shimomura Y."/>
            <person name="Fujii T."/>
        </authorList>
    </citation>
    <scope>NUCLEOTIDE SEQUENCE</scope>
    <source>
        <strain evidence="2">M701</strain>
    </source>
</reference>
<evidence type="ECO:0000313" key="2">
    <source>
        <dbReference type="EMBL" id="BAO19007.1"/>
    </source>
</evidence>
<reference evidence="2" key="2">
    <citation type="submission" date="2024-06" db="EMBL/GenBank/DDBJ databases">
        <authorList>
            <person name="Sakai Y."/>
            <person name="Fujii T."/>
        </authorList>
    </citation>
    <scope>NUCLEOTIDE SEQUENCE</scope>
    <source>
        <strain evidence="2">M701</strain>
        <plasmid evidence="2">pM7012</plasmid>
    </source>
</reference>
<accession>V5YNP3</accession>
<feature type="region of interest" description="Disordered" evidence="1">
    <location>
        <begin position="13"/>
        <end position="37"/>
    </location>
</feature>
<proteinExistence type="predicted"/>
<organism evidence="2">
    <name type="scientific">Burkholderia sp. M701</name>
    <dbReference type="NCBI Taxonomy" id="326454"/>
    <lineage>
        <taxon>Bacteria</taxon>
        <taxon>Pseudomonadati</taxon>
        <taxon>Pseudomonadota</taxon>
        <taxon>Betaproteobacteria</taxon>
        <taxon>Burkholderiales</taxon>
        <taxon>Burkholderiaceae</taxon>
        <taxon>Burkholderia</taxon>
    </lineage>
</organism>